<feature type="binding site" evidence="9">
    <location>
        <position position="40"/>
    </location>
    <ligand>
        <name>ATP</name>
        <dbReference type="ChEBI" id="CHEBI:30616"/>
    </ligand>
</feature>
<keyword evidence="11" id="KW-0812">Transmembrane</keyword>
<feature type="domain" description="PASTA" evidence="13">
    <location>
        <begin position="424"/>
        <end position="491"/>
    </location>
</feature>
<dbReference type="GO" id="GO:0004674">
    <property type="term" value="F:protein serine/threonine kinase activity"/>
    <property type="evidence" value="ECO:0007669"/>
    <property type="project" value="UniProtKB-KW"/>
</dbReference>
<sequence>MEIGKKLSGRYKILKPIGSGGMANVYLAHDLILNRDVAVKVLRYDFRKDEDTIRRFKREALSSTELVHPNIVSIYDVGEEDGTQFIVMEYVKGMDLKEYIINHFPIAYHKVLNIMDQILSAVSYAHQNQIIHRDLKPQNILMDENGVAKITDFGIAVAVSQSSITQTNSLLGSVHYLSPEQARGSMATNQSDIYSLGIILYELLTGSVPFEGESAVSIALKHFQETIPSVKKFDPRIPQALENVVLKATTKEIADRYKTVEEMAKDLETSLSSSRVDEPPFTPVSMLQETKVITPISVPTDNELEDTMVIEPVKESQKKSDPEEPEKKKSKKWLWIVLLGIFLIAAISVSAVYMMTPKDVVIPNVVEMTPEEAEEELLTVSITVDEVIEEPNEDIEEGLVIRTNPDVGNSVKEDTSVDLYVSSGKATVEFKDYTDEDYQEVKAELTELGFTVEAVEESSETVPAGMIIEQDVDEDEEVVPSETTVTFTVSSGRAGFSMRDLDGYSQKGVEDYAAENGLNLQITEEYSEDTPVGYIISQDIEPGTTVYSGDTLNIVVSLGQEDIPERQFTVPVSIPYKNPSEESSSQEDSDGESSEEPDPMPNTIEIYISDAEHTMDTLFQQFTITEDSDMAIPFILEEGATGGYKIVRDGETIEENNSVKAPE</sequence>
<keyword evidence="2 14" id="KW-0723">Serine/threonine-protein kinase</keyword>
<evidence type="ECO:0000313" key="15">
    <source>
        <dbReference type="Proteomes" id="UP000199136"/>
    </source>
</evidence>
<keyword evidence="3" id="KW-0808">Transferase</keyword>
<evidence type="ECO:0000256" key="3">
    <source>
        <dbReference type="ARBA" id="ARBA00022679"/>
    </source>
</evidence>
<accession>A0A1I5WUU2</accession>
<evidence type="ECO:0000256" key="8">
    <source>
        <dbReference type="ARBA" id="ARBA00048679"/>
    </source>
</evidence>
<organism evidence="14 15">
    <name type="scientific">Desemzia incerta</name>
    <dbReference type="NCBI Taxonomy" id="82801"/>
    <lineage>
        <taxon>Bacteria</taxon>
        <taxon>Bacillati</taxon>
        <taxon>Bacillota</taxon>
        <taxon>Bacilli</taxon>
        <taxon>Lactobacillales</taxon>
        <taxon>Carnobacteriaceae</taxon>
        <taxon>Desemzia</taxon>
    </lineage>
</organism>
<comment type="catalytic activity">
    <reaction evidence="8">
        <text>L-seryl-[protein] + ATP = O-phospho-L-seryl-[protein] + ADP + H(+)</text>
        <dbReference type="Rhea" id="RHEA:17989"/>
        <dbReference type="Rhea" id="RHEA-COMP:9863"/>
        <dbReference type="Rhea" id="RHEA-COMP:11604"/>
        <dbReference type="ChEBI" id="CHEBI:15378"/>
        <dbReference type="ChEBI" id="CHEBI:29999"/>
        <dbReference type="ChEBI" id="CHEBI:30616"/>
        <dbReference type="ChEBI" id="CHEBI:83421"/>
        <dbReference type="ChEBI" id="CHEBI:456216"/>
        <dbReference type="EC" id="2.7.11.1"/>
    </reaction>
</comment>
<evidence type="ECO:0000256" key="10">
    <source>
        <dbReference type="SAM" id="MobiDB-lite"/>
    </source>
</evidence>
<gene>
    <name evidence="14" type="ORF">SAMN04488506_1116</name>
</gene>
<dbReference type="RefSeq" id="WP_092480164.1">
    <property type="nucleotide sequence ID" value="NZ_FOXW01000003.1"/>
</dbReference>
<dbReference type="PROSITE" id="PS50011">
    <property type="entry name" value="PROTEIN_KINASE_DOM"/>
    <property type="match status" value="1"/>
</dbReference>
<dbReference type="InterPro" id="IPR008271">
    <property type="entry name" value="Ser/Thr_kinase_AS"/>
</dbReference>
<feature type="domain" description="PASTA" evidence="13">
    <location>
        <begin position="492"/>
        <end position="558"/>
    </location>
</feature>
<dbReference type="Pfam" id="PF03793">
    <property type="entry name" value="PASTA"/>
    <property type="match status" value="3"/>
</dbReference>
<keyword evidence="11" id="KW-1133">Transmembrane helix</keyword>
<dbReference type="PROSITE" id="PS51178">
    <property type="entry name" value="PASTA"/>
    <property type="match status" value="3"/>
</dbReference>
<dbReference type="PANTHER" id="PTHR43289">
    <property type="entry name" value="MITOGEN-ACTIVATED PROTEIN KINASE KINASE KINASE 20-RELATED"/>
    <property type="match status" value="1"/>
</dbReference>
<dbReference type="SUPFAM" id="SSF56112">
    <property type="entry name" value="Protein kinase-like (PK-like)"/>
    <property type="match status" value="1"/>
</dbReference>
<dbReference type="InterPro" id="IPR011009">
    <property type="entry name" value="Kinase-like_dom_sf"/>
</dbReference>
<name>A0A1I5WUU2_9LACT</name>
<dbReference type="GO" id="GO:0005524">
    <property type="term" value="F:ATP binding"/>
    <property type="evidence" value="ECO:0007669"/>
    <property type="project" value="UniProtKB-UniRule"/>
</dbReference>
<keyword evidence="6 9" id="KW-0067">ATP-binding</keyword>
<feature type="domain" description="Protein kinase" evidence="12">
    <location>
        <begin position="11"/>
        <end position="271"/>
    </location>
</feature>
<keyword evidence="11" id="KW-0472">Membrane</keyword>
<dbReference type="Pfam" id="PF00069">
    <property type="entry name" value="Pkinase"/>
    <property type="match status" value="1"/>
</dbReference>
<dbReference type="EMBL" id="FOXW01000003">
    <property type="protein sequence ID" value="SFQ23532.1"/>
    <property type="molecule type" value="Genomic_DNA"/>
</dbReference>
<evidence type="ECO:0000259" key="12">
    <source>
        <dbReference type="PROSITE" id="PS50011"/>
    </source>
</evidence>
<dbReference type="CDD" id="cd06577">
    <property type="entry name" value="PASTA_pknB"/>
    <property type="match status" value="3"/>
</dbReference>
<dbReference type="CDD" id="cd14014">
    <property type="entry name" value="STKc_PknB_like"/>
    <property type="match status" value="1"/>
</dbReference>
<dbReference type="Proteomes" id="UP000199136">
    <property type="component" value="Unassembled WGS sequence"/>
</dbReference>
<feature type="transmembrane region" description="Helical" evidence="11">
    <location>
        <begin position="333"/>
        <end position="355"/>
    </location>
</feature>
<feature type="domain" description="PASTA" evidence="13">
    <location>
        <begin position="356"/>
        <end position="423"/>
    </location>
</feature>
<comment type="catalytic activity">
    <reaction evidence="7">
        <text>L-threonyl-[protein] + ATP = O-phospho-L-threonyl-[protein] + ADP + H(+)</text>
        <dbReference type="Rhea" id="RHEA:46608"/>
        <dbReference type="Rhea" id="RHEA-COMP:11060"/>
        <dbReference type="Rhea" id="RHEA-COMP:11605"/>
        <dbReference type="ChEBI" id="CHEBI:15378"/>
        <dbReference type="ChEBI" id="CHEBI:30013"/>
        <dbReference type="ChEBI" id="CHEBI:30616"/>
        <dbReference type="ChEBI" id="CHEBI:61977"/>
        <dbReference type="ChEBI" id="CHEBI:456216"/>
        <dbReference type="EC" id="2.7.11.1"/>
    </reaction>
</comment>
<reference evidence="14 15" key="1">
    <citation type="submission" date="2016-10" db="EMBL/GenBank/DDBJ databases">
        <authorList>
            <person name="de Groot N.N."/>
        </authorList>
    </citation>
    <scope>NUCLEOTIDE SEQUENCE [LARGE SCALE GENOMIC DNA]</scope>
    <source>
        <strain evidence="14 15">DSM 20581</strain>
    </source>
</reference>
<dbReference type="PANTHER" id="PTHR43289:SF34">
    <property type="entry name" value="SERINE_THREONINE-PROTEIN KINASE YBDM-RELATED"/>
    <property type="match status" value="1"/>
</dbReference>
<dbReference type="PROSITE" id="PS00107">
    <property type="entry name" value="PROTEIN_KINASE_ATP"/>
    <property type="match status" value="1"/>
</dbReference>
<dbReference type="AlphaFoldDB" id="A0A1I5WUU2"/>
<dbReference type="OrthoDB" id="9788659at2"/>
<evidence type="ECO:0000256" key="11">
    <source>
        <dbReference type="SAM" id="Phobius"/>
    </source>
</evidence>
<evidence type="ECO:0000256" key="1">
    <source>
        <dbReference type="ARBA" id="ARBA00012513"/>
    </source>
</evidence>
<dbReference type="PROSITE" id="PS00108">
    <property type="entry name" value="PROTEIN_KINASE_ST"/>
    <property type="match status" value="1"/>
</dbReference>
<dbReference type="Gene3D" id="3.30.10.20">
    <property type="match status" value="3"/>
</dbReference>
<evidence type="ECO:0000313" key="14">
    <source>
        <dbReference type="EMBL" id="SFQ23532.1"/>
    </source>
</evidence>
<dbReference type="EC" id="2.7.11.1" evidence="1"/>
<feature type="compositionally biased region" description="Acidic residues" evidence="10">
    <location>
        <begin position="584"/>
        <end position="598"/>
    </location>
</feature>
<dbReference type="Gene3D" id="1.10.510.10">
    <property type="entry name" value="Transferase(Phosphotransferase) domain 1"/>
    <property type="match status" value="1"/>
</dbReference>
<evidence type="ECO:0000256" key="5">
    <source>
        <dbReference type="ARBA" id="ARBA00022777"/>
    </source>
</evidence>
<evidence type="ECO:0000256" key="2">
    <source>
        <dbReference type="ARBA" id="ARBA00022527"/>
    </source>
</evidence>
<dbReference type="FunFam" id="3.30.200.20:FF:000035">
    <property type="entry name" value="Serine/threonine protein kinase Stk1"/>
    <property type="match status" value="1"/>
</dbReference>
<protein>
    <recommendedName>
        <fullName evidence="1">non-specific serine/threonine protein kinase</fullName>
        <ecNumber evidence="1">2.7.11.1</ecNumber>
    </recommendedName>
</protein>
<evidence type="ECO:0000259" key="13">
    <source>
        <dbReference type="PROSITE" id="PS51178"/>
    </source>
</evidence>
<dbReference type="Gene3D" id="2.60.40.2560">
    <property type="match status" value="1"/>
</dbReference>
<dbReference type="SMART" id="SM00220">
    <property type="entry name" value="S_TKc"/>
    <property type="match status" value="1"/>
</dbReference>
<feature type="region of interest" description="Disordered" evidence="10">
    <location>
        <begin position="570"/>
        <end position="602"/>
    </location>
</feature>
<dbReference type="Gene3D" id="3.30.200.20">
    <property type="entry name" value="Phosphorylase Kinase, domain 1"/>
    <property type="match status" value="1"/>
</dbReference>
<keyword evidence="15" id="KW-1185">Reference proteome</keyword>
<dbReference type="NCBIfam" id="NF033483">
    <property type="entry name" value="PknB_PASTA_kin"/>
    <property type="match status" value="1"/>
</dbReference>
<evidence type="ECO:0000256" key="6">
    <source>
        <dbReference type="ARBA" id="ARBA00022840"/>
    </source>
</evidence>
<dbReference type="SMART" id="SM00740">
    <property type="entry name" value="PASTA"/>
    <property type="match status" value="3"/>
</dbReference>
<keyword evidence="5 14" id="KW-0418">Kinase</keyword>
<proteinExistence type="predicted"/>
<dbReference type="STRING" id="82801.SAMN04488506_1116"/>
<keyword evidence="4 9" id="KW-0547">Nucleotide-binding</keyword>
<dbReference type="FunFam" id="1.10.510.10:FF:000021">
    <property type="entry name" value="Serine/threonine protein kinase"/>
    <property type="match status" value="1"/>
</dbReference>
<evidence type="ECO:0000256" key="7">
    <source>
        <dbReference type="ARBA" id="ARBA00047899"/>
    </source>
</evidence>
<evidence type="ECO:0000256" key="4">
    <source>
        <dbReference type="ARBA" id="ARBA00022741"/>
    </source>
</evidence>
<dbReference type="InterPro" id="IPR005543">
    <property type="entry name" value="PASTA_dom"/>
</dbReference>
<dbReference type="InterPro" id="IPR000719">
    <property type="entry name" value="Prot_kinase_dom"/>
</dbReference>
<dbReference type="InterPro" id="IPR017441">
    <property type="entry name" value="Protein_kinase_ATP_BS"/>
</dbReference>
<evidence type="ECO:0000256" key="9">
    <source>
        <dbReference type="PROSITE-ProRule" id="PRU10141"/>
    </source>
</evidence>